<dbReference type="InterPro" id="IPR044926">
    <property type="entry name" value="RGS_subdomain_2"/>
</dbReference>
<evidence type="ECO:0000313" key="2">
    <source>
        <dbReference type="EMBL" id="KAL0491747.1"/>
    </source>
</evidence>
<reference evidence="2 3" key="1">
    <citation type="submission" date="2024-03" db="EMBL/GenBank/DDBJ databases">
        <title>The Acrasis kona genome and developmental transcriptomes reveal deep origins of eukaryotic multicellular pathways.</title>
        <authorList>
            <person name="Sheikh S."/>
            <person name="Fu C.-J."/>
            <person name="Brown M.W."/>
            <person name="Baldauf S.L."/>
        </authorList>
    </citation>
    <scope>NUCLEOTIDE SEQUENCE [LARGE SCALE GENOMIC DNA]</scope>
    <source>
        <strain evidence="2 3">ATCC MYA-3509</strain>
    </source>
</reference>
<keyword evidence="2" id="KW-0378">Hydrolase</keyword>
<keyword evidence="2" id="KW-0540">Nuclease</keyword>
<gene>
    <name evidence="2" type="ORF">AKO1_010194</name>
</gene>
<sequence>MESVLFLIAVRDYRDDATKQSLKSIMDDFILYSCKHQINIGKRDRAAIIKAYEASDYGQVQYLLDKAYEQLYAKLKSQSFRRYVERGTYKQFVKDEDTSLFQDLGVKIDQTPEWKLCLSSFSTASITNHDILYLIRLNEDLVKWVPLNNNSSISDKKYELDGFCNKQFMYKYSGELYFSAREALYALLDVRNLKDWVPLVTACEYVGYDGTRDYAVSKIYCDLRISCFMKKRFCYVISTVVYDTIRRCYIIIIKTTTGVNSRNRRNRGASRVVSVVCFFIYEIGEFKSRYSCLTCANMDLLPFVPSLFEKRYNKKFGLNLFKKWDALCKRRGEEHGHCKPNDSLNILETLDDFVSKYLSADNREKTWM</sequence>
<dbReference type="EMBL" id="JAOPGA020001854">
    <property type="protein sequence ID" value="KAL0491747.1"/>
    <property type="molecule type" value="Genomic_DNA"/>
</dbReference>
<dbReference type="AlphaFoldDB" id="A0AAW2ZPG4"/>
<keyword evidence="3" id="KW-1185">Reference proteome</keyword>
<dbReference type="InterPro" id="IPR016137">
    <property type="entry name" value="RGS"/>
</dbReference>
<evidence type="ECO:0000259" key="1">
    <source>
        <dbReference type="PROSITE" id="PS50132"/>
    </source>
</evidence>
<organism evidence="2 3">
    <name type="scientific">Acrasis kona</name>
    <dbReference type="NCBI Taxonomy" id="1008807"/>
    <lineage>
        <taxon>Eukaryota</taxon>
        <taxon>Discoba</taxon>
        <taxon>Heterolobosea</taxon>
        <taxon>Tetramitia</taxon>
        <taxon>Eutetramitia</taxon>
        <taxon>Acrasidae</taxon>
        <taxon>Acrasis</taxon>
    </lineage>
</organism>
<dbReference type="Gene3D" id="3.30.530.20">
    <property type="match status" value="1"/>
</dbReference>
<protein>
    <submittedName>
        <fullName evidence="2">Endonuclease LCL3</fullName>
    </submittedName>
</protein>
<dbReference type="SUPFAM" id="SSF48097">
    <property type="entry name" value="Regulator of G-protein signaling, RGS"/>
    <property type="match status" value="1"/>
</dbReference>
<proteinExistence type="predicted"/>
<dbReference type="SUPFAM" id="SSF55961">
    <property type="entry name" value="Bet v1-like"/>
    <property type="match status" value="1"/>
</dbReference>
<comment type="caution">
    <text evidence="2">The sequence shown here is derived from an EMBL/GenBank/DDBJ whole genome shotgun (WGS) entry which is preliminary data.</text>
</comment>
<dbReference type="Gene3D" id="1.10.167.10">
    <property type="entry name" value="Regulator of G-protein Signalling 4, domain 2"/>
    <property type="match status" value="1"/>
</dbReference>
<accession>A0AAW2ZPG4</accession>
<name>A0AAW2ZPG4_9EUKA</name>
<dbReference type="InterPro" id="IPR036305">
    <property type="entry name" value="RGS_sf"/>
</dbReference>
<dbReference type="Proteomes" id="UP001431209">
    <property type="component" value="Unassembled WGS sequence"/>
</dbReference>
<feature type="domain" description="RGS" evidence="1">
    <location>
        <begin position="1"/>
        <end position="93"/>
    </location>
</feature>
<dbReference type="GO" id="GO:0004519">
    <property type="term" value="F:endonuclease activity"/>
    <property type="evidence" value="ECO:0007669"/>
    <property type="project" value="UniProtKB-KW"/>
</dbReference>
<keyword evidence="2" id="KW-0255">Endonuclease</keyword>
<dbReference type="Pfam" id="PF00615">
    <property type="entry name" value="RGS"/>
    <property type="match status" value="1"/>
</dbReference>
<dbReference type="InterPro" id="IPR023393">
    <property type="entry name" value="START-like_dom_sf"/>
</dbReference>
<dbReference type="PROSITE" id="PS50132">
    <property type="entry name" value="RGS"/>
    <property type="match status" value="1"/>
</dbReference>
<evidence type="ECO:0000313" key="3">
    <source>
        <dbReference type="Proteomes" id="UP001431209"/>
    </source>
</evidence>